<dbReference type="PROSITE" id="PS51742">
    <property type="entry name" value="PPC"/>
    <property type="match status" value="1"/>
</dbReference>
<dbReference type="CDD" id="cd11378">
    <property type="entry name" value="DUF296"/>
    <property type="match status" value="1"/>
</dbReference>
<dbReference type="InterPro" id="IPR005175">
    <property type="entry name" value="PPC_dom"/>
</dbReference>
<name>A0A1Z3N928_BDEBC</name>
<dbReference type="PANTHER" id="PTHR34988">
    <property type="entry name" value="PROTEIN, PUTATIVE-RELATED"/>
    <property type="match status" value="1"/>
</dbReference>
<dbReference type="EMBL" id="CP020946">
    <property type="protein sequence ID" value="ASD63956.1"/>
    <property type="molecule type" value="Genomic_DNA"/>
</dbReference>
<feature type="domain" description="PPC" evidence="1">
    <location>
        <begin position="7"/>
        <end position="138"/>
    </location>
</feature>
<dbReference type="Gene3D" id="3.30.1330.80">
    <property type="entry name" value="Hypothetical protein, similar to alpha- acetolactate decarboxylase, domain 2"/>
    <property type="match status" value="1"/>
</dbReference>
<dbReference type="PANTHER" id="PTHR34988:SF1">
    <property type="entry name" value="DNA-BINDING PROTEIN"/>
    <property type="match status" value="1"/>
</dbReference>
<gene>
    <name evidence="2" type="ORF">B9G79_10435</name>
</gene>
<dbReference type="GO" id="GO:0003677">
    <property type="term" value="F:DNA binding"/>
    <property type="evidence" value="ECO:0007669"/>
    <property type="project" value="UniProtKB-KW"/>
</dbReference>
<evidence type="ECO:0000259" key="1">
    <source>
        <dbReference type="PROSITE" id="PS51742"/>
    </source>
</evidence>
<organism evidence="2 3">
    <name type="scientific">Bdellovibrio bacteriovorus</name>
    <dbReference type="NCBI Taxonomy" id="959"/>
    <lineage>
        <taxon>Bacteria</taxon>
        <taxon>Pseudomonadati</taxon>
        <taxon>Bdellovibrionota</taxon>
        <taxon>Bdellovibrionia</taxon>
        <taxon>Bdellovibrionales</taxon>
        <taxon>Pseudobdellovibrionaceae</taxon>
        <taxon>Bdellovibrio</taxon>
    </lineage>
</organism>
<dbReference type="Proteomes" id="UP000197003">
    <property type="component" value="Chromosome"/>
</dbReference>
<dbReference type="AlphaFoldDB" id="A0A1Z3N928"/>
<dbReference type="OrthoDB" id="552202at2"/>
<evidence type="ECO:0000313" key="3">
    <source>
        <dbReference type="Proteomes" id="UP000197003"/>
    </source>
</evidence>
<proteinExistence type="predicted"/>
<dbReference type="SUPFAM" id="SSF117856">
    <property type="entry name" value="AF0104/ALDC/Ptd012-like"/>
    <property type="match status" value="1"/>
</dbReference>
<reference evidence="2 3" key="1">
    <citation type="submission" date="2017-04" db="EMBL/GenBank/DDBJ databases">
        <title>Whole genome sequence of Bdellovibrio bacteriovorus strain SSB218315.</title>
        <authorList>
            <person name="Oyedara O."/>
            <person name="Rodriguez-Perez M.A."/>
        </authorList>
    </citation>
    <scope>NUCLEOTIDE SEQUENCE [LARGE SCALE GENOMIC DNA]</scope>
    <source>
        <strain evidence="2 3">SSB218315</strain>
    </source>
</reference>
<accession>A0A1Z3N928</accession>
<protein>
    <submittedName>
        <fullName evidence="2">DNA-binding protein</fullName>
    </submittedName>
</protein>
<sequence>MATEPFSSSNTSYCFRLRPGQDLKKELLFYCQKYHLHAACVVSAVGSVDKAHLRMSGGKDVVEFQGPFEIVSLSGTLGPDGAHLHMAISNYEGQVIGGHLMDGSVIHTTAEIVLLENHDLTFHREVDGHTQYKELVIKKR</sequence>
<dbReference type="Pfam" id="PF03479">
    <property type="entry name" value="PCC"/>
    <property type="match status" value="1"/>
</dbReference>
<evidence type="ECO:0000313" key="2">
    <source>
        <dbReference type="EMBL" id="ASD63956.1"/>
    </source>
</evidence>
<dbReference type="RefSeq" id="WP_088565457.1">
    <property type="nucleotide sequence ID" value="NZ_CP020946.1"/>
</dbReference>
<keyword evidence="2" id="KW-0238">DNA-binding</keyword>